<keyword evidence="2 3" id="KW-0413">Isomerase</keyword>
<gene>
    <name evidence="3" type="ORF">LKD75_10065</name>
</gene>
<dbReference type="Gene3D" id="3.40.50.1860">
    <property type="match status" value="2"/>
</dbReference>
<evidence type="ECO:0000256" key="1">
    <source>
        <dbReference type="ARBA" id="ARBA00007847"/>
    </source>
</evidence>
<dbReference type="RefSeq" id="WP_227733372.1">
    <property type="nucleotide sequence ID" value="NZ_JAJEPV010000022.1"/>
</dbReference>
<dbReference type="EC" id="5.1.1.-" evidence="3"/>
<proteinExistence type="inferred from homology"/>
<name>A0AAE3A3V7_9FIRM</name>
<protein>
    <submittedName>
        <fullName evidence="3">Amino acid racemase</fullName>
        <ecNumber evidence="3">5.1.1.-</ecNumber>
    </submittedName>
</protein>
<evidence type="ECO:0000313" key="4">
    <source>
        <dbReference type="Proteomes" id="UP001197795"/>
    </source>
</evidence>
<evidence type="ECO:0000256" key="2">
    <source>
        <dbReference type="ARBA" id="ARBA00023235"/>
    </source>
</evidence>
<keyword evidence="4" id="KW-1185">Reference proteome</keyword>
<organism evidence="3 4">
    <name type="scientific">Waltera acetigignens</name>
    <dbReference type="NCBI Taxonomy" id="2981769"/>
    <lineage>
        <taxon>Bacteria</taxon>
        <taxon>Bacillati</taxon>
        <taxon>Bacillota</taxon>
        <taxon>Clostridia</taxon>
        <taxon>Lachnospirales</taxon>
        <taxon>Lachnospiraceae</taxon>
        <taxon>Waltera</taxon>
    </lineage>
</organism>
<dbReference type="AlphaFoldDB" id="A0AAE3A3V7"/>
<accession>A0AAE3A3V7</accession>
<dbReference type="Pfam" id="PF01177">
    <property type="entry name" value="Asp_Glu_race"/>
    <property type="match status" value="1"/>
</dbReference>
<sequence>MDKKENGKEYVLGVLGGMGTYATIHLFQQYAEIFPAEKEWDRPRIIIDNNCTMPSRVRAILYNEKREELISRMSASMQNLISAGASRIILGCNTSHVFLNDIYKLHPEIKNYVINIIDECVCELTKKNIRKVYLLATEGTILSEVYNQKLVASNIQCDTPGENEFENLRICIEAVKTNCYDEKVKSLFIDFITRGDACILGCTELPILYDKYKGEISKVINDKIVIDPLYLALCKAKQEYITLHQ</sequence>
<dbReference type="NCBIfam" id="TIGR00035">
    <property type="entry name" value="asp_race"/>
    <property type="match status" value="1"/>
</dbReference>
<comment type="similarity">
    <text evidence="1">Belongs to the aspartate/glutamate racemases family.</text>
</comment>
<dbReference type="GO" id="GO:0047661">
    <property type="term" value="F:amino-acid racemase activity"/>
    <property type="evidence" value="ECO:0007669"/>
    <property type="project" value="InterPro"/>
</dbReference>
<evidence type="ECO:0000313" key="3">
    <source>
        <dbReference type="EMBL" id="MCC2119928.1"/>
    </source>
</evidence>
<comment type="caution">
    <text evidence="3">The sequence shown here is derived from an EMBL/GenBank/DDBJ whole genome shotgun (WGS) entry which is preliminary data.</text>
</comment>
<dbReference type="EMBL" id="JAJEPV010000022">
    <property type="protein sequence ID" value="MCC2119928.1"/>
    <property type="molecule type" value="Genomic_DNA"/>
</dbReference>
<reference evidence="3 4" key="1">
    <citation type="submission" date="2021-10" db="EMBL/GenBank/DDBJ databases">
        <title>Anaerobic single-cell dispensing facilitates the cultivation of human gut bacteria.</title>
        <authorList>
            <person name="Afrizal A."/>
        </authorList>
    </citation>
    <scope>NUCLEOTIDE SEQUENCE [LARGE SCALE GENOMIC DNA]</scope>
    <source>
        <strain evidence="3 4">CLA-AA-H273</strain>
    </source>
</reference>
<dbReference type="InterPro" id="IPR015942">
    <property type="entry name" value="Asp/Glu/hydantoin_racemase"/>
</dbReference>
<dbReference type="PANTHER" id="PTHR21198">
    <property type="entry name" value="GLUTAMATE RACEMASE"/>
    <property type="match status" value="1"/>
</dbReference>
<dbReference type="SUPFAM" id="SSF53681">
    <property type="entry name" value="Aspartate/glutamate racemase"/>
    <property type="match status" value="2"/>
</dbReference>
<dbReference type="InterPro" id="IPR004380">
    <property type="entry name" value="Asp_race"/>
</dbReference>
<dbReference type="Proteomes" id="UP001197795">
    <property type="component" value="Unassembled WGS sequence"/>
</dbReference>
<dbReference type="InterPro" id="IPR001920">
    <property type="entry name" value="Asp/Glu_race"/>
</dbReference>
<dbReference type="PANTHER" id="PTHR21198:SF7">
    <property type="entry name" value="ASPARTATE-GLUTAMATE RACEMASE FAMILY"/>
    <property type="match status" value="1"/>
</dbReference>